<name>A0A6J5M099_9CAUD</name>
<accession>A0A6J5M099</accession>
<reference evidence="1" key="1">
    <citation type="submission" date="2020-04" db="EMBL/GenBank/DDBJ databases">
        <authorList>
            <person name="Chiriac C."/>
            <person name="Salcher M."/>
            <person name="Ghai R."/>
            <person name="Kavagutti S V."/>
        </authorList>
    </citation>
    <scope>NUCLEOTIDE SEQUENCE</scope>
</reference>
<organism evidence="1">
    <name type="scientific">uncultured Caudovirales phage</name>
    <dbReference type="NCBI Taxonomy" id="2100421"/>
    <lineage>
        <taxon>Viruses</taxon>
        <taxon>Duplodnaviria</taxon>
        <taxon>Heunggongvirae</taxon>
        <taxon>Uroviricota</taxon>
        <taxon>Caudoviricetes</taxon>
        <taxon>Peduoviridae</taxon>
        <taxon>Maltschvirus</taxon>
        <taxon>Maltschvirus maltsch</taxon>
    </lineage>
</organism>
<dbReference type="EMBL" id="LR796358">
    <property type="protein sequence ID" value="CAB4138973.1"/>
    <property type="molecule type" value="Genomic_DNA"/>
</dbReference>
<proteinExistence type="predicted"/>
<gene>
    <name evidence="1" type="ORF">UFOVP343_31</name>
</gene>
<protein>
    <submittedName>
        <fullName evidence="1">Uncharacterized protein</fullName>
    </submittedName>
</protein>
<evidence type="ECO:0000313" key="1">
    <source>
        <dbReference type="EMBL" id="CAB4138973.1"/>
    </source>
</evidence>
<sequence>MKREIDYFDTEVEAVAEGERCKALLYGYGYRYQVYHTNDGWVLDSTRYTTCD</sequence>